<evidence type="ECO:0000313" key="1">
    <source>
        <dbReference type="EMBL" id="DBA55830.1"/>
    </source>
</evidence>
<proteinExistence type="predicted"/>
<organism evidence="1">
    <name type="scientific">Porphyromonas phage phage024a_F0570</name>
    <dbReference type="NCBI Taxonomy" id="3154114"/>
    <lineage>
        <taxon>Viruses</taxon>
        <taxon>Duplodnaviria</taxon>
        <taxon>Heunggongvirae</taxon>
        <taxon>Uroviricota</taxon>
        <taxon>Caudoviricetes</taxon>
        <taxon>Nixviridae</taxon>
        <taxon>Schifferlevirus</taxon>
        <taxon>Schifferlevirus pging00Q</taxon>
    </lineage>
</organism>
<protein>
    <submittedName>
        <fullName evidence="1">Uncharacterized protein</fullName>
    </submittedName>
</protein>
<accession>A0AAT9J8V5</accession>
<sequence length="62" mass="7238">MRGGVFLWRKVISFRVDSVVDKVISFLRWQVRCQSDFFSSSIGRDELPPRTPCNEKFVLNTS</sequence>
<name>A0AAT9J8V5_9CAUD</name>
<reference evidence="1" key="2">
    <citation type="submission" date="2024-05" db="EMBL/GenBank/DDBJ databases">
        <authorList>
            <person name="Matrishin C.B."/>
            <person name="Kauffman K.M."/>
        </authorList>
    </citation>
    <scope>NUCLEOTIDE SEQUENCE</scope>
</reference>
<dbReference type="EMBL" id="BK068105">
    <property type="protein sequence ID" value="DBA55830.1"/>
    <property type="molecule type" value="Genomic_DNA"/>
</dbReference>
<reference evidence="1" key="1">
    <citation type="journal article" date="2023" name="Microbiome">
        <title>Phages are unrecognized players in the ecology of the oral pathogen Porphyromonas gingivalis.</title>
        <authorList>
            <person name="Matrishin C.B."/>
            <person name="Haase E.M."/>
            <person name="Dewhirst F.E."/>
            <person name="Mark Welch J.L."/>
            <person name="Miranda-Sanchez F."/>
            <person name="Chen T."/>
            <person name="MacFarland D.C."/>
            <person name="Kauffman K.M."/>
        </authorList>
    </citation>
    <scope>NUCLEOTIDE SEQUENCE</scope>
</reference>